<reference evidence="9 10" key="3">
    <citation type="journal article" date="2013" name="Genome Biol.">
        <title>Assembly of a phased diploid Candida albicans genome facilitates allele-specific measurements and provides a simple model for repeat and indel structure.</title>
        <authorList>
            <person name="Muzzey D."/>
            <person name="Schwartz K."/>
            <person name="Weissman J.S."/>
            <person name="Sherlock G."/>
        </authorList>
    </citation>
    <scope>NUCLEOTIDE SEQUENCE [LARGE SCALE GENOMIC DNA]</scope>
    <source>
        <strain evidence="10">SC5314 / ATCC MYA-2876</strain>
    </source>
</reference>
<dbReference type="InParanoid" id="Q5AB69"/>
<dbReference type="GO" id="GO:0000785">
    <property type="term" value="C:chromatin"/>
    <property type="evidence" value="ECO:0000314"/>
    <property type="project" value="CGD"/>
</dbReference>
<keyword evidence="5" id="KW-0175">Coiled coil</keyword>
<evidence type="ECO:0000313" key="10">
    <source>
        <dbReference type="Proteomes" id="UP000000559"/>
    </source>
</evidence>
<gene>
    <name evidence="8 9" type="primary">RCA1</name>
    <name evidence="9" type="ordered locus">CAALFM_C100080CA</name>
    <name evidence="8" type="ordered locus">orf19.13521</name>
</gene>
<feature type="compositionally biased region" description="Pro residues" evidence="6">
    <location>
        <begin position="160"/>
        <end position="172"/>
    </location>
</feature>
<dbReference type="Gene3D" id="1.20.5.170">
    <property type="match status" value="1"/>
</dbReference>
<dbReference type="PANTHER" id="PTHR19304">
    <property type="entry name" value="CYCLIC-AMP RESPONSE ELEMENT BINDING PROTEIN"/>
    <property type="match status" value="1"/>
</dbReference>
<dbReference type="FunCoup" id="Q5AB69">
    <property type="interactions" value="2076"/>
</dbReference>
<evidence type="ECO:0000256" key="6">
    <source>
        <dbReference type="SAM" id="MobiDB-lite"/>
    </source>
</evidence>
<keyword evidence="2" id="KW-0805">Transcription regulation</keyword>
<dbReference type="STRING" id="237561.Q5AB69"/>
<dbReference type="InterPro" id="IPR046347">
    <property type="entry name" value="bZIP_sf"/>
</dbReference>
<dbReference type="OMA" id="NPENGPI"/>
<dbReference type="GO" id="GO:0031505">
    <property type="term" value="P:fungal-type cell wall organization"/>
    <property type="evidence" value="ECO:0000315"/>
    <property type="project" value="CGD"/>
</dbReference>
<evidence type="ECO:0000256" key="5">
    <source>
        <dbReference type="SAM" id="Coils"/>
    </source>
</evidence>
<keyword evidence="3" id="KW-0804">Transcription</keyword>
<dbReference type="OrthoDB" id="295274at2759"/>
<accession>Q5AB69</accession>
<dbReference type="Proteomes" id="UP000000559">
    <property type="component" value="Chromosome 1"/>
</dbReference>
<feature type="domain" description="BZIP" evidence="7">
    <location>
        <begin position="209"/>
        <end position="270"/>
    </location>
</feature>
<dbReference type="PROSITE" id="PS50217">
    <property type="entry name" value="BZIP"/>
    <property type="match status" value="1"/>
</dbReference>
<evidence type="ECO:0000256" key="2">
    <source>
        <dbReference type="ARBA" id="ARBA00023015"/>
    </source>
</evidence>
<keyword evidence="4" id="KW-0539">Nucleus</keyword>
<evidence type="ECO:0000259" key="7">
    <source>
        <dbReference type="PROSITE" id="PS50217"/>
    </source>
</evidence>
<dbReference type="GO" id="GO:0030447">
    <property type="term" value="P:filamentous growth"/>
    <property type="evidence" value="ECO:0000315"/>
    <property type="project" value="CGD"/>
</dbReference>
<reference evidence="9 10" key="2">
    <citation type="journal article" date="2007" name="Genome Biol.">
        <title>Assembly of the Candida albicans genome into sixteen supercontigs aligned on the eight chromosomes.</title>
        <authorList>
            <person name="van het Hoog M."/>
            <person name="Rast T.J."/>
            <person name="Martchenko M."/>
            <person name="Grindle S."/>
            <person name="Dignard D."/>
            <person name="Hogues H."/>
            <person name="Cuomo C."/>
            <person name="Berriman M."/>
            <person name="Scherer S."/>
            <person name="Magee B.B."/>
            <person name="Whiteway M."/>
            <person name="Chibana H."/>
            <person name="Nantel A."/>
            <person name="Magee P.T."/>
        </authorList>
    </citation>
    <scope>GENOME REANNOTATION</scope>
    <source>
        <strain evidence="10">SC5314 / ATCC MYA-2876</strain>
    </source>
</reference>
<dbReference type="GO" id="GO:0033660">
    <property type="term" value="P:symbiont-mediated suppression of host resistance gene-dependent defense response"/>
    <property type="evidence" value="ECO:0000315"/>
    <property type="project" value="CGD"/>
</dbReference>
<dbReference type="GeneID" id="3639303"/>
<evidence type="ECO:0000256" key="4">
    <source>
        <dbReference type="ARBA" id="ARBA00023242"/>
    </source>
</evidence>
<comment type="subcellular location">
    <subcellularLocation>
        <location evidence="1">Nucleus</location>
    </subcellularLocation>
</comment>
<feature type="region of interest" description="Disordered" evidence="6">
    <location>
        <begin position="149"/>
        <end position="174"/>
    </location>
</feature>
<dbReference type="Pfam" id="PF00170">
    <property type="entry name" value="bZIP_1"/>
    <property type="match status" value="1"/>
</dbReference>
<dbReference type="KEGG" id="cal:CAALFM_C100080CA"/>
<reference evidence="9 10" key="1">
    <citation type="journal article" date="2004" name="Proc. Natl. Acad. Sci. U.S.A.">
        <title>The diploid genome sequence of Candida albicans.</title>
        <authorList>
            <person name="Jones T."/>
            <person name="Federspiel N.A."/>
            <person name="Chibana H."/>
            <person name="Dungan J."/>
            <person name="Kalman S."/>
            <person name="Magee B.B."/>
            <person name="Newport G."/>
            <person name="Thorstenson Y.R."/>
            <person name="Agabian N."/>
            <person name="Magee P.T."/>
            <person name="Davis R.W."/>
            <person name="Scherer S."/>
        </authorList>
    </citation>
    <scope>NUCLEOTIDE SEQUENCE [LARGE SCALE GENOMIC DNA]</scope>
    <source>
        <strain evidence="10">SC5314 / ATCC MYA-2876</strain>
    </source>
</reference>
<dbReference type="SMR" id="Q5AB69"/>
<evidence type="ECO:0000256" key="3">
    <source>
        <dbReference type="ARBA" id="ARBA00023163"/>
    </source>
</evidence>
<dbReference type="AlphaFoldDB" id="Q5AB69"/>
<dbReference type="RefSeq" id="XP_719061.1">
    <property type="nucleotide sequence ID" value="XM_713968.1"/>
</dbReference>
<keyword evidence="10" id="KW-1185">Reference proteome</keyword>
<name>Q5AB69_CANAL</name>
<dbReference type="InterPro" id="IPR004827">
    <property type="entry name" value="bZIP"/>
</dbReference>
<dbReference type="HOGENOM" id="CLU_080216_0_0_1"/>
<proteinExistence type="predicted"/>
<dbReference type="EMBL" id="CP017623">
    <property type="protein sequence ID" value="AOW25710.1"/>
    <property type="molecule type" value="Genomic_DNA"/>
</dbReference>
<dbReference type="eggNOG" id="KOG1414">
    <property type="taxonomic scope" value="Eukaryota"/>
</dbReference>
<dbReference type="CDD" id="cd14687">
    <property type="entry name" value="bZIP_ATF2"/>
    <property type="match status" value="1"/>
</dbReference>
<dbReference type="GO" id="GO:0000981">
    <property type="term" value="F:DNA-binding transcription factor activity, RNA polymerase II-specific"/>
    <property type="evidence" value="ECO:0000318"/>
    <property type="project" value="GO_Central"/>
</dbReference>
<evidence type="ECO:0000313" key="9">
    <source>
        <dbReference type="EMBL" id="AOW25710.1"/>
    </source>
</evidence>
<dbReference type="SMART" id="SM00338">
    <property type="entry name" value="BRLZ"/>
    <property type="match status" value="1"/>
</dbReference>
<evidence type="ECO:0000256" key="1">
    <source>
        <dbReference type="ARBA" id="ARBA00004123"/>
    </source>
</evidence>
<dbReference type="CGD" id="CAL0000191329">
    <property type="gene designation" value="RCA1"/>
</dbReference>
<evidence type="ECO:0000313" key="8">
    <source>
        <dbReference type="CGD" id="CAL0000191329"/>
    </source>
</evidence>
<organism evidence="9 10">
    <name type="scientific">Candida albicans (strain SC5314 / ATCC MYA-2876)</name>
    <name type="common">Yeast</name>
    <dbReference type="NCBI Taxonomy" id="237561"/>
    <lineage>
        <taxon>Eukaryota</taxon>
        <taxon>Fungi</taxon>
        <taxon>Dikarya</taxon>
        <taxon>Ascomycota</taxon>
        <taxon>Saccharomycotina</taxon>
        <taxon>Pichiomycetes</taxon>
        <taxon>Debaryomycetaceae</taxon>
        <taxon>Candida/Lodderomyces clade</taxon>
        <taxon>Candida</taxon>
    </lineage>
</organism>
<dbReference type="GO" id="GO:0071244">
    <property type="term" value="P:cellular response to carbon dioxide"/>
    <property type="evidence" value="ECO:0000315"/>
    <property type="project" value="CGD"/>
</dbReference>
<dbReference type="VEuPathDB" id="FungiDB:C1_00080C_A"/>
<dbReference type="GO" id="GO:0005634">
    <property type="term" value="C:nucleus"/>
    <property type="evidence" value="ECO:0007669"/>
    <property type="project" value="UniProtKB-SubCell"/>
</dbReference>
<dbReference type="GO" id="GO:0000978">
    <property type="term" value="F:RNA polymerase II cis-regulatory region sequence-specific DNA binding"/>
    <property type="evidence" value="ECO:0000318"/>
    <property type="project" value="GO_Central"/>
</dbReference>
<sequence length="283" mass="32178">MEELKDAREERSVCWASCRTSSSSVDDMTTPLFLHRKKIEGIFFFLSVSQLSLPAMNFPPFEQPLFDPNQAELLEEAERAKNSSIPFHNPFDVNSYPITNPPIFDSTMTVPYTTDGVPRRRRISISNGQIGQIVSHEAYFAEDLDVPPEFESRPQTSVIEPPPPPPPQPQPQLPVEIAGVPPPNHQLIYNNEVIYNPENGPIPGTAAWKKERLLERNRIAASKCRQRKKQEQVQIQNNIAKMEKELKKKDAKIAELEYTVELLKASIKSCIEDGNTDRLKQFI</sequence>
<feature type="coiled-coil region" evidence="5">
    <location>
        <begin position="225"/>
        <end position="259"/>
    </location>
</feature>
<dbReference type="InterPro" id="IPR051027">
    <property type="entry name" value="bZIP_transcription_factors"/>
</dbReference>
<protein>
    <submittedName>
        <fullName evidence="9">Rca1p</fullName>
    </submittedName>
</protein>
<dbReference type="GO" id="GO:0006357">
    <property type="term" value="P:regulation of transcription by RNA polymerase II"/>
    <property type="evidence" value="ECO:0000318"/>
    <property type="project" value="GO_Central"/>
</dbReference>
<dbReference type="PROSITE" id="PS00036">
    <property type="entry name" value="BZIP_BASIC"/>
    <property type="match status" value="1"/>
</dbReference>
<dbReference type="SUPFAM" id="SSF57959">
    <property type="entry name" value="Leucine zipper domain"/>
    <property type="match status" value="1"/>
</dbReference>